<evidence type="ECO:0000256" key="8">
    <source>
        <dbReference type="ARBA" id="ARBA00048617"/>
    </source>
</evidence>
<evidence type="ECO:0000256" key="9">
    <source>
        <dbReference type="RuleBase" id="RU366031"/>
    </source>
</evidence>
<evidence type="ECO:0000313" key="11">
    <source>
        <dbReference type="EMBL" id="GAO97793.1"/>
    </source>
</evidence>
<proteinExistence type="inferred from homology"/>
<protein>
    <recommendedName>
        <fullName evidence="7 9">Uroporphyrinogen-III synthase</fullName>
        <ecNumber evidence="3 9">4.2.1.75</ecNumber>
    </recommendedName>
</protein>
<dbReference type="GO" id="GO:0006780">
    <property type="term" value="P:uroporphyrinogen III biosynthetic process"/>
    <property type="evidence" value="ECO:0007669"/>
    <property type="project" value="UniProtKB-UniRule"/>
</dbReference>
<reference evidence="11 12" key="1">
    <citation type="submission" date="2015-03" db="EMBL/GenBank/DDBJ databases">
        <title>Caedibacter varicaedens, whole genome shotgun sequence.</title>
        <authorList>
            <person name="Suzuki H."/>
            <person name="Dapper A.L."/>
            <person name="Gibson A.K."/>
            <person name="Jackson C."/>
            <person name="Lee H."/>
            <person name="Pejaver V.R."/>
            <person name="Doak T."/>
            <person name="Lynch M."/>
        </authorList>
    </citation>
    <scope>NUCLEOTIDE SEQUENCE [LARGE SCALE GENOMIC DNA]</scope>
</reference>
<keyword evidence="5 9" id="KW-0627">Porphyrin biosynthesis</keyword>
<dbReference type="AlphaFoldDB" id="A0A0K8MC46"/>
<feature type="domain" description="Tetrapyrrole biosynthesis uroporphyrinogen III synthase" evidence="10">
    <location>
        <begin position="22"/>
        <end position="234"/>
    </location>
</feature>
<evidence type="ECO:0000256" key="2">
    <source>
        <dbReference type="ARBA" id="ARBA00008133"/>
    </source>
</evidence>
<gene>
    <name evidence="11" type="ORF">Cva_00433</name>
</gene>
<dbReference type="STRING" id="1629334.Cva_00433"/>
<dbReference type="OrthoDB" id="7163809at2"/>
<dbReference type="EMBL" id="BBVC01000018">
    <property type="protein sequence ID" value="GAO97793.1"/>
    <property type="molecule type" value="Genomic_DNA"/>
</dbReference>
<dbReference type="InterPro" id="IPR003754">
    <property type="entry name" value="4pyrrol_synth_uPrphyn_synth"/>
</dbReference>
<evidence type="ECO:0000256" key="6">
    <source>
        <dbReference type="ARBA" id="ARBA00037589"/>
    </source>
</evidence>
<comment type="pathway">
    <text evidence="1 9">Porphyrin-containing compound metabolism; protoporphyrin-IX biosynthesis; coproporphyrinogen-III from 5-aminolevulinate: step 3/4.</text>
</comment>
<dbReference type="PANTHER" id="PTHR38042:SF1">
    <property type="entry name" value="UROPORPHYRINOGEN-III SYNTHASE, CHLOROPLASTIC"/>
    <property type="match status" value="1"/>
</dbReference>
<dbReference type="InterPro" id="IPR039793">
    <property type="entry name" value="UROS/Hem4"/>
</dbReference>
<keyword evidence="4 9" id="KW-0456">Lyase</keyword>
<organism evidence="11 12">
    <name type="scientific">Caedimonas varicaedens</name>
    <dbReference type="NCBI Taxonomy" id="1629334"/>
    <lineage>
        <taxon>Bacteria</taxon>
        <taxon>Pseudomonadati</taxon>
        <taxon>Pseudomonadota</taxon>
        <taxon>Alphaproteobacteria</taxon>
        <taxon>Holosporales</taxon>
        <taxon>Caedimonadaceae</taxon>
        <taxon>Caedimonas</taxon>
    </lineage>
</organism>
<comment type="catalytic activity">
    <reaction evidence="8 9">
        <text>hydroxymethylbilane = uroporphyrinogen III + H2O</text>
        <dbReference type="Rhea" id="RHEA:18965"/>
        <dbReference type="ChEBI" id="CHEBI:15377"/>
        <dbReference type="ChEBI" id="CHEBI:57308"/>
        <dbReference type="ChEBI" id="CHEBI:57845"/>
        <dbReference type="EC" id="4.2.1.75"/>
    </reaction>
</comment>
<evidence type="ECO:0000256" key="5">
    <source>
        <dbReference type="ARBA" id="ARBA00023244"/>
    </source>
</evidence>
<dbReference type="EC" id="4.2.1.75" evidence="3 9"/>
<comment type="function">
    <text evidence="6 9">Catalyzes cyclization of the linear tetrapyrrole, hydroxymethylbilane, to the macrocyclic uroporphyrinogen III.</text>
</comment>
<dbReference type="PANTHER" id="PTHR38042">
    <property type="entry name" value="UROPORPHYRINOGEN-III SYNTHASE, CHLOROPLASTIC"/>
    <property type="match status" value="1"/>
</dbReference>
<evidence type="ECO:0000256" key="7">
    <source>
        <dbReference type="ARBA" id="ARBA00040167"/>
    </source>
</evidence>
<sequence length="250" mass="27979">MVHDAQGITILITRPLNEAQEIMRALVQRGFNIIVDPLLQIIPVDCPPLNLKNVQALVATSINGIRRLAQLTPYRHIPLYVTGEVSAHEARQAGFNSIYVAQGSVDSLIHLIREKLDFKDGKILYISGQEIRGDLVQILSSQGYPVERIIVYKALASSSLKSETQEAMITGRLSGVLFFSPRTAEIFVTLTKVYAKAFERMIAVCMSTEISKPLEAYTWKTILIPQEKSGRSMIDRLENYFQTQQGGEIE</sequence>
<dbReference type="InterPro" id="IPR036108">
    <property type="entry name" value="4pyrrol_syn_uPrphyn_synt_sf"/>
</dbReference>
<evidence type="ECO:0000313" key="12">
    <source>
        <dbReference type="Proteomes" id="UP000036771"/>
    </source>
</evidence>
<name>A0A0K8MC46_9PROT</name>
<evidence type="ECO:0000256" key="4">
    <source>
        <dbReference type="ARBA" id="ARBA00023239"/>
    </source>
</evidence>
<evidence type="ECO:0000259" key="10">
    <source>
        <dbReference type="Pfam" id="PF02602"/>
    </source>
</evidence>
<keyword evidence="12" id="KW-1185">Reference proteome</keyword>
<comment type="caution">
    <text evidence="11">The sequence shown here is derived from an EMBL/GenBank/DDBJ whole genome shotgun (WGS) entry which is preliminary data.</text>
</comment>
<dbReference type="Pfam" id="PF02602">
    <property type="entry name" value="HEM4"/>
    <property type="match status" value="1"/>
</dbReference>
<comment type="similarity">
    <text evidence="2 9">Belongs to the uroporphyrinogen-III synthase family.</text>
</comment>
<evidence type="ECO:0000256" key="1">
    <source>
        <dbReference type="ARBA" id="ARBA00004772"/>
    </source>
</evidence>
<evidence type="ECO:0000256" key="3">
    <source>
        <dbReference type="ARBA" id="ARBA00013109"/>
    </source>
</evidence>
<dbReference type="GO" id="GO:0004852">
    <property type="term" value="F:uroporphyrinogen-III synthase activity"/>
    <property type="evidence" value="ECO:0007669"/>
    <property type="project" value="UniProtKB-UniRule"/>
</dbReference>
<dbReference type="GO" id="GO:0006782">
    <property type="term" value="P:protoporphyrinogen IX biosynthetic process"/>
    <property type="evidence" value="ECO:0007669"/>
    <property type="project" value="UniProtKB-UniRule"/>
</dbReference>
<dbReference type="Proteomes" id="UP000036771">
    <property type="component" value="Unassembled WGS sequence"/>
</dbReference>
<accession>A0A0K8MC46</accession>
<dbReference type="CDD" id="cd06578">
    <property type="entry name" value="HemD"/>
    <property type="match status" value="1"/>
</dbReference>
<dbReference type="SUPFAM" id="SSF69618">
    <property type="entry name" value="HemD-like"/>
    <property type="match status" value="1"/>
</dbReference>
<dbReference type="Gene3D" id="3.40.50.10090">
    <property type="match status" value="2"/>
</dbReference>